<dbReference type="CDD" id="cd14014">
    <property type="entry name" value="STKc_PknB_like"/>
    <property type="match status" value="1"/>
</dbReference>
<dbReference type="SMART" id="SM00220">
    <property type="entry name" value="S_TKc"/>
    <property type="match status" value="1"/>
</dbReference>
<dbReference type="RefSeq" id="WP_388037755.1">
    <property type="nucleotide sequence ID" value="NZ_JBHUEK010000015.1"/>
</dbReference>
<proteinExistence type="predicted"/>
<dbReference type="PANTHER" id="PTHR43289:SF6">
    <property type="entry name" value="SERINE_THREONINE-PROTEIN KINASE NEKL-3"/>
    <property type="match status" value="1"/>
</dbReference>
<dbReference type="EC" id="2.7.11.1" evidence="1"/>
<dbReference type="Gene3D" id="3.30.200.20">
    <property type="entry name" value="Phosphorylase Kinase, domain 1"/>
    <property type="match status" value="1"/>
</dbReference>
<keyword evidence="2 7" id="KW-0808">Transferase</keyword>
<name>A0ABW4MRT3_9BACI</name>
<keyword evidence="3" id="KW-0547">Nucleotide-binding</keyword>
<organism evidence="7 8">
    <name type="scientific">Fredinandcohnia salidurans</name>
    <dbReference type="NCBI Taxonomy" id="2595041"/>
    <lineage>
        <taxon>Bacteria</taxon>
        <taxon>Bacillati</taxon>
        <taxon>Bacillota</taxon>
        <taxon>Bacilli</taxon>
        <taxon>Bacillales</taxon>
        <taxon>Bacillaceae</taxon>
        <taxon>Fredinandcohnia</taxon>
    </lineage>
</organism>
<dbReference type="Gene3D" id="1.10.510.10">
    <property type="entry name" value="Transferase(Phosphotransferase) domain 1"/>
    <property type="match status" value="1"/>
</dbReference>
<dbReference type="Proteomes" id="UP001597227">
    <property type="component" value="Unassembled WGS sequence"/>
</dbReference>
<evidence type="ECO:0000313" key="8">
    <source>
        <dbReference type="Proteomes" id="UP001597227"/>
    </source>
</evidence>
<keyword evidence="5" id="KW-0067">ATP-binding</keyword>
<dbReference type="EMBL" id="JBHUEK010000015">
    <property type="protein sequence ID" value="MFD1779060.1"/>
    <property type="molecule type" value="Genomic_DNA"/>
</dbReference>
<evidence type="ECO:0000256" key="3">
    <source>
        <dbReference type="ARBA" id="ARBA00022741"/>
    </source>
</evidence>
<sequence length="455" mass="52447">MVEFLKDDLIDNRYLVKYVVGGGGFGKVLYVIDQENGEEKALKYCTSNSEEDIRRFKREVRIMENIDHENVIKVIDSNVEHHPPFFTMPVALYSVSKIIPDIQGDINRVIPVFESICKGINAIHFSGHTHRDIKPDNALVFDNSQIVVSDLGLAKFDERDTTVLTRASIYMGTYDYMPPEQMMYGGTRDLDHRGDVYQLGKTLYHLLTGYRPTVLNPDAVPTGIWYVIQRATRQNPDERYQSVNELLDALHDAVRATAPEMNSKGIFEELLLVAEEKLKNNQYDPRNISQLLQLIYSNDDMEEYISLFHSLPNRILQIYSSNMPTEFEAILEKYKRAIDEKIGEYPFSFAESVADKMEIVFKNTSSPNIKKIAIVSVLMAGQRLNRWAAMGVFDRLLQTIREEVDAYAVADGLREEMYDYKRLYDRIPKKELHPAIQVVWDICDREDSENNDNSI</sequence>
<dbReference type="InterPro" id="IPR011009">
    <property type="entry name" value="Kinase-like_dom_sf"/>
</dbReference>
<keyword evidence="4 7" id="KW-0418">Kinase</keyword>
<feature type="domain" description="Protein kinase" evidence="6">
    <location>
        <begin position="14"/>
        <end position="305"/>
    </location>
</feature>
<gene>
    <name evidence="7" type="ORF">ACFSFW_10310</name>
</gene>
<evidence type="ECO:0000256" key="5">
    <source>
        <dbReference type="ARBA" id="ARBA00022840"/>
    </source>
</evidence>
<dbReference type="SUPFAM" id="SSF56112">
    <property type="entry name" value="Protein kinase-like (PK-like)"/>
    <property type="match status" value="1"/>
</dbReference>
<accession>A0ABW4MRT3</accession>
<dbReference type="PROSITE" id="PS50011">
    <property type="entry name" value="PROTEIN_KINASE_DOM"/>
    <property type="match status" value="1"/>
</dbReference>
<protein>
    <recommendedName>
        <fullName evidence="1">non-specific serine/threonine protein kinase</fullName>
        <ecNumber evidence="1">2.7.11.1</ecNumber>
    </recommendedName>
</protein>
<dbReference type="InterPro" id="IPR000719">
    <property type="entry name" value="Prot_kinase_dom"/>
</dbReference>
<dbReference type="PANTHER" id="PTHR43289">
    <property type="entry name" value="MITOGEN-ACTIVATED PROTEIN KINASE KINASE KINASE 20-RELATED"/>
    <property type="match status" value="1"/>
</dbReference>
<keyword evidence="8" id="KW-1185">Reference proteome</keyword>
<evidence type="ECO:0000256" key="1">
    <source>
        <dbReference type="ARBA" id="ARBA00012513"/>
    </source>
</evidence>
<evidence type="ECO:0000259" key="6">
    <source>
        <dbReference type="PROSITE" id="PS50011"/>
    </source>
</evidence>
<evidence type="ECO:0000256" key="2">
    <source>
        <dbReference type="ARBA" id="ARBA00022679"/>
    </source>
</evidence>
<dbReference type="Pfam" id="PF00069">
    <property type="entry name" value="Pkinase"/>
    <property type="match status" value="1"/>
</dbReference>
<evidence type="ECO:0000313" key="7">
    <source>
        <dbReference type="EMBL" id="MFD1779060.1"/>
    </source>
</evidence>
<dbReference type="GO" id="GO:0004674">
    <property type="term" value="F:protein serine/threonine kinase activity"/>
    <property type="evidence" value="ECO:0007669"/>
    <property type="project" value="UniProtKB-EC"/>
</dbReference>
<comment type="caution">
    <text evidence="7">The sequence shown here is derived from an EMBL/GenBank/DDBJ whole genome shotgun (WGS) entry which is preliminary data.</text>
</comment>
<reference evidence="8" key="1">
    <citation type="journal article" date="2019" name="Int. J. Syst. Evol. Microbiol.">
        <title>The Global Catalogue of Microorganisms (GCM) 10K type strain sequencing project: providing services to taxonomists for standard genome sequencing and annotation.</title>
        <authorList>
            <consortium name="The Broad Institute Genomics Platform"/>
            <consortium name="The Broad Institute Genome Sequencing Center for Infectious Disease"/>
            <person name="Wu L."/>
            <person name="Ma J."/>
        </authorList>
    </citation>
    <scope>NUCLEOTIDE SEQUENCE [LARGE SCALE GENOMIC DNA]</scope>
    <source>
        <strain evidence="8">CCUG 15531</strain>
    </source>
</reference>
<evidence type="ECO:0000256" key="4">
    <source>
        <dbReference type="ARBA" id="ARBA00022777"/>
    </source>
</evidence>